<dbReference type="InterPro" id="IPR011012">
    <property type="entry name" value="Longin-like_dom_sf"/>
</dbReference>
<evidence type="ECO:0000256" key="1">
    <source>
        <dbReference type="ARBA" id="ARBA00004370"/>
    </source>
</evidence>
<evidence type="ECO:0000256" key="3">
    <source>
        <dbReference type="ARBA" id="ARBA00023136"/>
    </source>
</evidence>
<protein>
    <submittedName>
        <fullName evidence="6">Phytolongin -like</fullName>
    </submittedName>
</protein>
<gene>
    <name evidence="6" type="ORF">OLEA9_A104116</name>
</gene>
<keyword evidence="7" id="KW-1185">Reference proteome</keyword>
<dbReference type="OrthoDB" id="1918034at2759"/>
<feature type="domain" description="Longin" evidence="5">
    <location>
        <begin position="48"/>
        <end position="156"/>
    </location>
</feature>
<dbReference type="EMBL" id="CACTIH010003678">
    <property type="protein sequence ID" value="CAA2981678.1"/>
    <property type="molecule type" value="Genomic_DNA"/>
</dbReference>
<comment type="caution">
    <text evidence="6">The sequence shown here is derived from an EMBL/GenBank/DDBJ whole genome shotgun (WGS) entry which is preliminary data.</text>
</comment>
<accession>A0A8S0RRE4</accession>
<dbReference type="GO" id="GO:0016020">
    <property type="term" value="C:membrane"/>
    <property type="evidence" value="ECO:0007669"/>
    <property type="project" value="UniProtKB-SubCell"/>
</dbReference>
<dbReference type="InterPro" id="IPR010908">
    <property type="entry name" value="Longin_dom"/>
</dbReference>
<evidence type="ECO:0000259" key="5">
    <source>
        <dbReference type="PROSITE" id="PS50859"/>
    </source>
</evidence>
<evidence type="ECO:0000256" key="4">
    <source>
        <dbReference type="SAM" id="Phobius"/>
    </source>
</evidence>
<dbReference type="SMART" id="SM01270">
    <property type="entry name" value="Longin"/>
    <property type="match status" value="1"/>
</dbReference>
<feature type="transmembrane region" description="Helical" evidence="4">
    <location>
        <begin position="277"/>
        <end position="298"/>
    </location>
</feature>
<organism evidence="6 7">
    <name type="scientific">Olea europaea subsp. europaea</name>
    <dbReference type="NCBI Taxonomy" id="158383"/>
    <lineage>
        <taxon>Eukaryota</taxon>
        <taxon>Viridiplantae</taxon>
        <taxon>Streptophyta</taxon>
        <taxon>Embryophyta</taxon>
        <taxon>Tracheophyta</taxon>
        <taxon>Spermatophyta</taxon>
        <taxon>Magnoliopsida</taxon>
        <taxon>eudicotyledons</taxon>
        <taxon>Gunneridae</taxon>
        <taxon>Pentapetalae</taxon>
        <taxon>asterids</taxon>
        <taxon>lamiids</taxon>
        <taxon>Lamiales</taxon>
        <taxon>Oleaceae</taxon>
        <taxon>Oleeae</taxon>
        <taxon>Olea</taxon>
    </lineage>
</organism>
<comment type="similarity">
    <text evidence="2">Belongs to the synaptobrevin family.</text>
</comment>
<sequence>MIPGPVCCIAHRETEKKNSIFSGSGIEGFRIGASSMMVPDPDLVQYACIAKGTTVLAEFNSRDESLGSIAAKCLEKTPPFHSTFTHTVRRQTYSFLIHDPFAYFAIFDENMENFEGLAFLRRVKEAFDVVYNGDLGKRKLERLTSHCFQGEFNPVFHQLVGPGPDMDSPDSPVGGRLVESGVMYSDSGSLRGRPNGDFGKSSKKKRLFGEFKTGGGRRVNGRRDFEKKLDKNNNDDHEGEDGIGMSREYSLVMHKNGLCSGELMGHHKAKKVWKKQVWVVLSLDLFVCAILFIVWLWVCRGFKCIDS</sequence>
<keyword evidence="3 4" id="KW-0472">Membrane</keyword>
<proteinExistence type="inferred from homology"/>
<dbReference type="PROSITE" id="PS50859">
    <property type="entry name" value="LONGIN"/>
    <property type="match status" value="1"/>
</dbReference>
<comment type="subcellular location">
    <subcellularLocation>
        <location evidence="1">Membrane</location>
    </subcellularLocation>
</comment>
<dbReference type="CDD" id="cd14824">
    <property type="entry name" value="Longin"/>
    <property type="match status" value="1"/>
</dbReference>
<dbReference type="PANTHER" id="PTHR47461">
    <property type="entry name" value="PHYTOLONGIN PHYL1.2"/>
    <property type="match status" value="1"/>
</dbReference>
<dbReference type="AlphaFoldDB" id="A0A8S0RRE4"/>
<reference evidence="6 7" key="1">
    <citation type="submission" date="2019-12" db="EMBL/GenBank/DDBJ databases">
        <authorList>
            <person name="Alioto T."/>
            <person name="Alioto T."/>
            <person name="Gomez Garrido J."/>
        </authorList>
    </citation>
    <scope>NUCLEOTIDE SEQUENCE [LARGE SCALE GENOMIC DNA]</scope>
</reference>
<name>A0A8S0RRE4_OLEEU</name>
<evidence type="ECO:0000313" key="6">
    <source>
        <dbReference type="EMBL" id="CAA2981678.1"/>
    </source>
</evidence>
<dbReference type="SUPFAM" id="SSF64356">
    <property type="entry name" value="SNARE-like"/>
    <property type="match status" value="1"/>
</dbReference>
<dbReference type="InterPro" id="IPR044783">
    <property type="entry name" value="PHYL"/>
</dbReference>
<evidence type="ECO:0000313" key="7">
    <source>
        <dbReference type="Proteomes" id="UP000594638"/>
    </source>
</evidence>
<dbReference type="Gene3D" id="3.30.450.50">
    <property type="entry name" value="Longin domain"/>
    <property type="match status" value="1"/>
</dbReference>
<dbReference type="Proteomes" id="UP000594638">
    <property type="component" value="Unassembled WGS sequence"/>
</dbReference>
<dbReference type="Gramene" id="OE9A104116T1">
    <property type="protein sequence ID" value="OE9A104116C1"/>
    <property type="gene ID" value="OE9A104116"/>
</dbReference>
<keyword evidence="4" id="KW-1133">Transmembrane helix</keyword>
<keyword evidence="4" id="KW-0812">Transmembrane</keyword>
<dbReference type="PANTHER" id="PTHR47461:SF3">
    <property type="entry name" value="PHYTOLONGIN PHYL2.2"/>
    <property type="match status" value="1"/>
</dbReference>
<evidence type="ECO:0000256" key="2">
    <source>
        <dbReference type="ARBA" id="ARBA00008025"/>
    </source>
</evidence>